<dbReference type="EMBL" id="ML996570">
    <property type="protein sequence ID" value="KAF2758919.1"/>
    <property type="molecule type" value="Genomic_DNA"/>
</dbReference>
<dbReference type="OrthoDB" id="6108017at2759"/>
<evidence type="ECO:0000313" key="3">
    <source>
        <dbReference type="EMBL" id="KAF2758919.1"/>
    </source>
</evidence>
<evidence type="ECO:0008006" key="5">
    <source>
        <dbReference type="Google" id="ProtNLM"/>
    </source>
</evidence>
<feature type="compositionally biased region" description="Basic and acidic residues" evidence="2">
    <location>
        <begin position="272"/>
        <end position="288"/>
    </location>
</feature>
<feature type="compositionally biased region" description="Polar residues" evidence="2">
    <location>
        <begin position="327"/>
        <end position="345"/>
    </location>
</feature>
<dbReference type="Gene3D" id="1.20.5.340">
    <property type="match status" value="1"/>
</dbReference>
<keyword evidence="1" id="KW-0175">Coiled coil</keyword>
<dbReference type="RefSeq" id="XP_033601370.1">
    <property type="nucleotide sequence ID" value="XM_033740797.1"/>
</dbReference>
<feature type="coiled-coil region" evidence="1">
    <location>
        <begin position="850"/>
        <end position="998"/>
    </location>
</feature>
<dbReference type="GeneID" id="54481851"/>
<feature type="compositionally biased region" description="Basic and acidic residues" evidence="2">
    <location>
        <begin position="311"/>
        <end position="324"/>
    </location>
</feature>
<feature type="coiled-coil region" evidence="1">
    <location>
        <begin position="759"/>
        <end position="793"/>
    </location>
</feature>
<feature type="region of interest" description="Disordered" evidence="2">
    <location>
        <begin position="260"/>
        <end position="351"/>
    </location>
</feature>
<feature type="coiled-coil region" evidence="1">
    <location>
        <begin position="360"/>
        <end position="387"/>
    </location>
</feature>
<keyword evidence="4" id="KW-1185">Reference proteome</keyword>
<feature type="compositionally biased region" description="Low complexity" evidence="2">
    <location>
        <begin position="1025"/>
        <end position="1048"/>
    </location>
</feature>
<dbReference type="Proteomes" id="UP000799437">
    <property type="component" value="Unassembled WGS sequence"/>
</dbReference>
<name>A0A6A6W9T5_9PEZI</name>
<accession>A0A6A6W9T5</accession>
<evidence type="ECO:0000256" key="1">
    <source>
        <dbReference type="SAM" id="Coils"/>
    </source>
</evidence>
<evidence type="ECO:0000313" key="4">
    <source>
        <dbReference type="Proteomes" id="UP000799437"/>
    </source>
</evidence>
<organism evidence="3 4">
    <name type="scientific">Pseudovirgaria hyperparasitica</name>
    <dbReference type="NCBI Taxonomy" id="470096"/>
    <lineage>
        <taxon>Eukaryota</taxon>
        <taxon>Fungi</taxon>
        <taxon>Dikarya</taxon>
        <taxon>Ascomycota</taxon>
        <taxon>Pezizomycotina</taxon>
        <taxon>Dothideomycetes</taxon>
        <taxon>Dothideomycetes incertae sedis</taxon>
        <taxon>Acrospermales</taxon>
        <taxon>Acrospermaceae</taxon>
        <taxon>Pseudovirgaria</taxon>
    </lineage>
</organism>
<reference evidence="3" key="1">
    <citation type="journal article" date="2020" name="Stud. Mycol.">
        <title>101 Dothideomycetes genomes: a test case for predicting lifestyles and emergence of pathogens.</title>
        <authorList>
            <person name="Haridas S."/>
            <person name="Albert R."/>
            <person name="Binder M."/>
            <person name="Bloem J."/>
            <person name="Labutti K."/>
            <person name="Salamov A."/>
            <person name="Andreopoulos B."/>
            <person name="Baker S."/>
            <person name="Barry K."/>
            <person name="Bills G."/>
            <person name="Bluhm B."/>
            <person name="Cannon C."/>
            <person name="Castanera R."/>
            <person name="Culley D."/>
            <person name="Daum C."/>
            <person name="Ezra D."/>
            <person name="Gonzalez J."/>
            <person name="Henrissat B."/>
            <person name="Kuo A."/>
            <person name="Liang C."/>
            <person name="Lipzen A."/>
            <person name="Lutzoni F."/>
            <person name="Magnuson J."/>
            <person name="Mondo S."/>
            <person name="Nolan M."/>
            <person name="Ohm R."/>
            <person name="Pangilinan J."/>
            <person name="Park H.-J."/>
            <person name="Ramirez L."/>
            <person name="Alfaro M."/>
            <person name="Sun H."/>
            <person name="Tritt A."/>
            <person name="Yoshinaga Y."/>
            <person name="Zwiers L.-H."/>
            <person name="Turgeon B."/>
            <person name="Goodwin S."/>
            <person name="Spatafora J."/>
            <person name="Crous P."/>
            <person name="Grigoriev I."/>
        </authorList>
    </citation>
    <scope>NUCLEOTIDE SEQUENCE</scope>
    <source>
        <strain evidence="3">CBS 121739</strain>
    </source>
</reference>
<feature type="region of interest" description="Disordered" evidence="2">
    <location>
        <begin position="1005"/>
        <end position="1063"/>
    </location>
</feature>
<gene>
    <name evidence="3" type="ORF">EJ05DRAFT_326426</name>
</gene>
<dbReference type="AlphaFoldDB" id="A0A6A6W9T5"/>
<evidence type="ECO:0000256" key="2">
    <source>
        <dbReference type="SAM" id="MobiDB-lite"/>
    </source>
</evidence>
<feature type="coiled-coil region" evidence="1">
    <location>
        <begin position="457"/>
        <end position="681"/>
    </location>
</feature>
<feature type="compositionally biased region" description="Polar residues" evidence="2">
    <location>
        <begin position="300"/>
        <end position="310"/>
    </location>
</feature>
<dbReference type="SUPFAM" id="SSF90257">
    <property type="entry name" value="Myosin rod fragments"/>
    <property type="match status" value="3"/>
</dbReference>
<protein>
    <recommendedName>
        <fullName evidence="5">Myosin tail domain-containing protein</fullName>
    </recommendedName>
</protein>
<proteinExistence type="predicted"/>
<sequence>MERSAGLKEQLDAKDRQIRQLEEECMRLSDDVERLKVAAADAIRSQHDQNRQRLERELVTVKGRLAASENDNKTLLNKIQQKNLDIARSNSRMGDSQRTQAAKAQLQAQKDKLEKENLYLQSQLQEAQINITSLDKQKEKLSLALEDLNHEITREHKTSRNAEKVSSSVNLQLADANRKLETERQLRNQAQSSTRAVQMALDNANRELSDSHGQLMTLRKVFDPEADLSITYEAAKPDISNVVELARQLEAAQQSLRVATERATRAETQLDGARDRFEGEISEIEGRHTNSRRALLEEMNASQVNQASSRRSPEHQRKDSDNRRPFSATTTPLHQRHQSSATNHSGRSDRTVDSTIFNQRMDMATQLEEVENRLQMSEMRNRHLENELKRSPVKQTWGEESPSLRRQKKLEVENSRLHNLLDDSSAQISALERSIRSGQLSFQEIQTKSHEELYDLIQSQEENRQMLSHSCANARSELADAKATFDELKKAKQTADLELRDTLSNLESLRSEREQESASHSQLLEEFSDLQIRLDSETSKLIDVESSLNLYKSRADEYFNKLEQAEISVLKATRAEQFAKGQAREAEETCANIMAERKQMDDIIEDLQRQAQKSEERLEDVSADLEGALQSKKRLQNELEDYRSQRAIDIEDNETSMEHTRKTYQHELSSLTHELELERENVIYVREENGRLRDEIEELRGKWDDEVLNSSTWAKEKARLEMTLQDVSNSRDEATSAHNEAQTKIVSLLTQVNHLRNSMDNALAERDNVITEKKTLERRLADASQRLDELSKSESPSLRNAAAFDKELLGLKSDLAQQEDIVAAAVGKMRRSEALAQELQKDIGTERDLNVQLHKEKAALEKSMKDLQLKLVDLETRGQGGRASQDVRFLHGRIQELEKQLESVESVRATESKSVRNVDRTVKDLQTQLERREKANATLADDVAKARDKISNLLKTIDELQSADSTSQLMAKRAERELKEEREKSARIERELEGWKGLRVERRSALGVPGSDGGSRRVSNASALPGLSGSSDRPSSSAGGPGSIMAGSIRRELRKISGSKGFL</sequence>
<feature type="coiled-coil region" evidence="1">
    <location>
        <begin position="4"/>
        <end position="193"/>
    </location>
</feature>